<dbReference type="AlphaFoldDB" id="A0A538SHX5"/>
<evidence type="ECO:0000313" key="4">
    <source>
        <dbReference type="Proteomes" id="UP000316292"/>
    </source>
</evidence>
<evidence type="ECO:0000313" key="2">
    <source>
        <dbReference type="EMBL" id="TMQ50982.1"/>
    </source>
</evidence>
<dbReference type="InterPro" id="IPR032820">
    <property type="entry name" value="ATPase_put"/>
</dbReference>
<keyword evidence="1" id="KW-1133">Transmembrane helix</keyword>
<keyword evidence="1" id="KW-0472">Membrane</keyword>
<organism evidence="2 4">
    <name type="scientific">Eiseniibacteriota bacterium</name>
    <dbReference type="NCBI Taxonomy" id="2212470"/>
    <lineage>
        <taxon>Bacteria</taxon>
        <taxon>Candidatus Eiseniibacteriota</taxon>
    </lineage>
</organism>
<dbReference type="Pfam" id="PF09527">
    <property type="entry name" value="ATPase_gene1"/>
    <property type="match status" value="1"/>
</dbReference>
<keyword evidence="1" id="KW-0812">Transmembrane</keyword>
<dbReference type="EMBL" id="VBOR01000025">
    <property type="protein sequence ID" value="TMQ50982.1"/>
    <property type="molecule type" value="Genomic_DNA"/>
</dbReference>
<comment type="caution">
    <text evidence="2">The sequence shown here is derived from an EMBL/GenBank/DDBJ whole genome shotgun (WGS) entry which is preliminary data.</text>
</comment>
<evidence type="ECO:0000313" key="5">
    <source>
        <dbReference type="Proteomes" id="UP000320913"/>
    </source>
</evidence>
<protein>
    <submittedName>
        <fullName evidence="2">AtpZ/AtpI family protein</fullName>
    </submittedName>
</protein>
<evidence type="ECO:0000313" key="3">
    <source>
        <dbReference type="EMBL" id="TMQ57223.1"/>
    </source>
</evidence>
<name>A0A538SHX5_UNCEI</name>
<evidence type="ECO:0000256" key="1">
    <source>
        <dbReference type="SAM" id="Phobius"/>
    </source>
</evidence>
<dbReference type="EMBL" id="VBOV01000174">
    <property type="protein sequence ID" value="TMQ57223.1"/>
    <property type="molecule type" value="Genomic_DNA"/>
</dbReference>
<reference evidence="4 5" key="1">
    <citation type="journal article" date="2019" name="Nat. Microbiol.">
        <title>Mediterranean grassland soil C-N compound turnover is dependent on rainfall and depth, and is mediated by genomically divergent microorganisms.</title>
        <authorList>
            <person name="Diamond S."/>
            <person name="Andeer P.F."/>
            <person name="Li Z."/>
            <person name="Crits-Christoph A."/>
            <person name="Burstein D."/>
            <person name="Anantharaman K."/>
            <person name="Lane K.R."/>
            <person name="Thomas B.C."/>
            <person name="Pan C."/>
            <person name="Northen T.R."/>
            <person name="Banfield J.F."/>
        </authorList>
    </citation>
    <scope>NUCLEOTIDE SEQUENCE [LARGE SCALE GENOMIC DNA]</scope>
    <source>
        <strain evidence="2">WS_1</strain>
        <strain evidence="3">WS_5</strain>
    </source>
</reference>
<dbReference type="Proteomes" id="UP000320913">
    <property type="component" value="Unassembled WGS sequence"/>
</dbReference>
<proteinExistence type="predicted"/>
<dbReference type="Proteomes" id="UP000316292">
    <property type="component" value="Unassembled WGS sequence"/>
</dbReference>
<sequence>MRKWVVRVWRGRGTRQRGKRRSVGIAPPSFFVDPPIPVRLFFSARSRRYHSYCKHGRWPSRDVPFAAAESGERGSQVTGKTPKKVTGWRQVGLLSSIPFILALAPIIGFVIGQQLDRHFRTRPWLGIILLILGFVAGVRETIKIVKLSQQED</sequence>
<accession>A0A538SHX5</accession>
<feature type="transmembrane region" description="Helical" evidence="1">
    <location>
        <begin position="124"/>
        <end position="142"/>
    </location>
</feature>
<feature type="transmembrane region" description="Helical" evidence="1">
    <location>
        <begin position="91"/>
        <end position="112"/>
    </location>
</feature>
<gene>
    <name evidence="2" type="ORF">E6K71_01200</name>
    <name evidence="3" type="ORF">E6K75_07230</name>
</gene>